<reference evidence="3 4" key="1">
    <citation type="journal article" date="2022" name="Arch. Microbiol.">
        <title>Paraburkholderia bengalensis sp. nov. isolated from roots of Oryza sativa, IR64.</title>
        <authorList>
            <person name="Nag P."/>
            <person name="Mondal N."/>
            <person name="Sarkar J."/>
            <person name="Das S."/>
        </authorList>
    </citation>
    <scope>NUCLEOTIDE SEQUENCE [LARGE SCALE GENOMIC DNA]</scope>
    <source>
        <strain evidence="3 4">IR64_4_BI</strain>
    </source>
</reference>
<evidence type="ECO:0000256" key="1">
    <source>
        <dbReference type="SAM" id="MobiDB-lite"/>
    </source>
</evidence>
<proteinExistence type="predicted"/>
<feature type="region of interest" description="Disordered" evidence="1">
    <location>
        <begin position="68"/>
        <end position="99"/>
    </location>
</feature>
<evidence type="ECO:0000313" key="3">
    <source>
        <dbReference type="EMBL" id="MEI5998513.1"/>
    </source>
</evidence>
<dbReference type="RefSeq" id="WP_336598661.1">
    <property type="nucleotide sequence ID" value="NZ_JACFYJ010000021.1"/>
</dbReference>
<dbReference type="Proteomes" id="UP001386437">
    <property type="component" value="Unassembled WGS sequence"/>
</dbReference>
<feature type="compositionally biased region" description="Low complexity" evidence="1">
    <location>
        <begin position="68"/>
        <end position="95"/>
    </location>
</feature>
<evidence type="ECO:0000313" key="4">
    <source>
        <dbReference type="Proteomes" id="UP001386437"/>
    </source>
</evidence>
<sequence>MFSNNAACRTAASIFLLCVTGFAHADEKHLTLDDIDGLARQNLVNTMRKADGTQPPAGAPAASVVLNAPLNSPAPAPDAQAAAASKPPKQQRPPAHVSPPVSFVGAYSDMSGAHVLYDYQGGIYSAARGAKLLNGWVVTRVDGYHVTVSEGKRTWSEVISAPDMGSGTTDDSAAVRAVTDLGGPLPAGAPGGVGPATVLFNAR</sequence>
<keyword evidence="4" id="KW-1185">Reference proteome</keyword>
<name>A0ABU8ISW3_9BURK</name>
<comment type="caution">
    <text evidence="3">The sequence shown here is derived from an EMBL/GenBank/DDBJ whole genome shotgun (WGS) entry which is preliminary data.</text>
</comment>
<protein>
    <recommendedName>
        <fullName evidence="5">Secreted protein</fullName>
    </recommendedName>
</protein>
<organism evidence="3 4">
    <name type="scientific">Paraburkholderia bengalensis</name>
    <dbReference type="NCBI Taxonomy" id="2747562"/>
    <lineage>
        <taxon>Bacteria</taxon>
        <taxon>Pseudomonadati</taxon>
        <taxon>Pseudomonadota</taxon>
        <taxon>Betaproteobacteria</taxon>
        <taxon>Burkholderiales</taxon>
        <taxon>Burkholderiaceae</taxon>
        <taxon>Paraburkholderia</taxon>
    </lineage>
</organism>
<feature type="chain" id="PRO_5047260315" description="Secreted protein" evidence="2">
    <location>
        <begin position="26"/>
        <end position="203"/>
    </location>
</feature>
<gene>
    <name evidence="3" type="ORF">H3V53_15235</name>
</gene>
<evidence type="ECO:0000256" key="2">
    <source>
        <dbReference type="SAM" id="SignalP"/>
    </source>
</evidence>
<keyword evidence="2" id="KW-0732">Signal</keyword>
<dbReference type="EMBL" id="JACFYJ010000021">
    <property type="protein sequence ID" value="MEI5998513.1"/>
    <property type="molecule type" value="Genomic_DNA"/>
</dbReference>
<evidence type="ECO:0008006" key="5">
    <source>
        <dbReference type="Google" id="ProtNLM"/>
    </source>
</evidence>
<feature type="signal peptide" evidence="2">
    <location>
        <begin position="1"/>
        <end position="25"/>
    </location>
</feature>
<accession>A0ABU8ISW3</accession>